<keyword evidence="1" id="KW-0472">Membrane</keyword>
<keyword evidence="1" id="KW-0812">Transmembrane</keyword>
<proteinExistence type="predicted"/>
<dbReference type="AlphaFoldDB" id="A0A814AUX1"/>
<organism evidence="2 5">
    <name type="scientific">Adineta ricciae</name>
    <name type="common">Rotifer</name>
    <dbReference type="NCBI Taxonomy" id="249248"/>
    <lineage>
        <taxon>Eukaryota</taxon>
        <taxon>Metazoa</taxon>
        <taxon>Spiralia</taxon>
        <taxon>Gnathifera</taxon>
        <taxon>Rotifera</taxon>
        <taxon>Eurotatoria</taxon>
        <taxon>Bdelloidea</taxon>
        <taxon>Adinetida</taxon>
        <taxon>Adinetidae</taxon>
        <taxon>Adineta</taxon>
    </lineage>
</organism>
<feature type="transmembrane region" description="Helical" evidence="1">
    <location>
        <begin position="113"/>
        <end position="130"/>
    </location>
</feature>
<evidence type="ECO:0000313" key="4">
    <source>
        <dbReference type="Proteomes" id="UP000663828"/>
    </source>
</evidence>
<reference evidence="2" key="1">
    <citation type="submission" date="2021-02" db="EMBL/GenBank/DDBJ databases">
        <authorList>
            <person name="Nowell W R."/>
        </authorList>
    </citation>
    <scope>NUCLEOTIDE SEQUENCE</scope>
</reference>
<evidence type="ECO:0000313" key="3">
    <source>
        <dbReference type="EMBL" id="CAF1223305.1"/>
    </source>
</evidence>
<dbReference type="EMBL" id="CAJNOR010001941">
    <property type="protein sequence ID" value="CAF1223305.1"/>
    <property type="molecule type" value="Genomic_DNA"/>
</dbReference>
<gene>
    <name evidence="2" type="ORF">EDS130_LOCUS10724</name>
    <name evidence="3" type="ORF">XAT740_LOCUS24826</name>
</gene>
<dbReference type="Proteomes" id="UP000663852">
    <property type="component" value="Unassembled WGS sequence"/>
</dbReference>
<keyword evidence="4" id="KW-1185">Reference proteome</keyword>
<keyword evidence="1" id="KW-1133">Transmembrane helix</keyword>
<accession>A0A814AUX1</accession>
<name>A0A814AUX1_ADIRI</name>
<dbReference type="Proteomes" id="UP000663828">
    <property type="component" value="Unassembled WGS sequence"/>
</dbReference>
<evidence type="ECO:0000313" key="2">
    <source>
        <dbReference type="EMBL" id="CAF0920213.1"/>
    </source>
</evidence>
<dbReference type="EMBL" id="CAJNOJ010000038">
    <property type="protein sequence ID" value="CAF0920213.1"/>
    <property type="molecule type" value="Genomic_DNA"/>
</dbReference>
<sequence>MIESGNSRITRWFPSSAYGVWIVGCTGQSEFTTNQLKRSHSLACDRNRSLYLRQILIQIFTQLLFQNNDYLHTYVKDMKILQLKEGGTLESLKTKWSEGQTCSNSSSTNQFRLAFLHLLNYLLLLYSYYYD</sequence>
<evidence type="ECO:0000313" key="5">
    <source>
        <dbReference type="Proteomes" id="UP000663852"/>
    </source>
</evidence>
<evidence type="ECO:0000256" key="1">
    <source>
        <dbReference type="SAM" id="Phobius"/>
    </source>
</evidence>
<protein>
    <submittedName>
        <fullName evidence="2">Uncharacterized protein</fullName>
    </submittedName>
</protein>
<comment type="caution">
    <text evidence="2">The sequence shown here is derived from an EMBL/GenBank/DDBJ whole genome shotgun (WGS) entry which is preliminary data.</text>
</comment>